<keyword evidence="2" id="KW-1185">Reference proteome</keyword>
<dbReference type="RefSeq" id="WP_091525876.1">
    <property type="nucleotide sequence ID" value="NZ_FOVI01000029.1"/>
</dbReference>
<sequence>MNETDFPKTVSELEHWMKEHCYNFESYSINGNSIYEGFGIEKSGNMFIWYYTERGQQQNLKYFGSETEIVQYAYNEIKSDQWARTHLIGFCSDLNKIVQLKKELDNLNIQYIYDEIPYYGNDKPAYRVFVSGCDIRKTIHLKKKYFTE</sequence>
<evidence type="ECO:0000313" key="2">
    <source>
        <dbReference type="Proteomes" id="UP000199036"/>
    </source>
</evidence>
<proteinExistence type="predicted"/>
<dbReference type="STRING" id="913024.SAMN05421741_12921"/>
<protein>
    <submittedName>
        <fullName evidence="1">Uncharacterized protein</fullName>
    </submittedName>
</protein>
<dbReference type="EMBL" id="FOVI01000029">
    <property type="protein sequence ID" value="SFO24341.1"/>
    <property type="molecule type" value="Genomic_DNA"/>
</dbReference>
<evidence type="ECO:0000313" key="1">
    <source>
        <dbReference type="EMBL" id="SFO24341.1"/>
    </source>
</evidence>
<dbReference type="Proteomes" id="UP000199036">
    <property type="component" value="Unassembled WGS sequence"/>
</dbReference>
<organism evidence="1 2">
    <name type="scientific">Paenimyroides ummariense</name>
    <dbReference type="NCBI Taxonomy" id="913024"/>
    <lineage>
        <taxon>Bacteria</taxon>
        <taxon>Pseudomonadati</taxon>
        <taxon>Bacteroidota</taxon>
        <taxon>Flavobacteriia</taxon>
        <taxon>Flavobacteriales</taxon>
        <taxon>Flavobacteriaceae</taxon>
        <taxon>Paenimyroides</taxon>
    </lineage>
</organism>
<dbReference type="OrthoDB" id="1144350at2"/>
<name>A0A1I5FM67_9FLAO</name>
<gene>
    <name evidence="1" type="ORF">SAMN05421741_12921</name>
</gene>
<accession>A0A1I5FM67</accession>
<reference evidence="2" key="1">
    <citation type="submission" date="2016-10" db="EMBL/GenBank/DDBJ databases">
        <authorList>
            <person name="Varghese N."/>
            <person name="Submissions S."/>
        </authorList>
    </citation>
    <scope>NUCLEOTIDE SEQUENCE [LARGE SCALE GENOMIC DNA]</scope>
    <source>
        <strain evidence="2">DS-12</strain>
    </source>
</reference>
<dbReference type="AlphaFoldDB" id="A0A1I5FM67"/>